<protein>
    <submittedName>
        <fullName evidence="4">Uncharacterized protein</fullName>
    </submittedName>
</protein>
<evidence type="ECO:0000256" key="1">
    <source>
        <dbReference type="ARBA" id="ARBA00022441"/>
    </source>
</evidence>
<dbReference type="VEuPathDB" id="TriTrypDB:TvY486_1114320"/>
<dbReference type="AlphaFoldDB" id="G0U8M2"/>
<name>G0U8M2_TRYVY</name>
<keyword evidence="1" id="KW-0880">Kelch repeat</keyword>
<organism evidence="4">
    <name type="scientific">Trypanosoma vivax (strain Y486)</name>
    <dbReference type="NCBI Taxonomy" id="1055687"/>
    <lineage>
        <taxon>Eukaryota</taxon>
        <taxon>Discoba</taxon>
        <taxon>Euglenozoa</taxon>
        <taxon>Kinetoplastea</taxon>
        <taxon>Metakinetoplastina</taxon>
        <taxon>Trypanosomatida</taxon>
        <taxon>Trypanosomatidae</taxon>
        <taxon>Trypanosoma</taxon>
        <taxon>Duttonella</taxon>
    </lineage>
</organism>
<keyword evidence="2" id="KW-0677">Repeat</keyword>
<dbReference type="EMBL" id="HE573027">
    <property type="protein sequence ID" value="CCC53948.1"/>
    <property type="molecule type" value="Genomic_DNA"/>
</dbReference>
<reference evidence="4" key="1">
    <citation type="journal article" date="2012" name="Proc. Natl. Acad. Sci. U.S.A.">
        <title>Antigenic diversity is generated by distinct evolutionary mechanisms in African trypanosome species.</title>
        <authorList>
            <person name="Jackson A.P."/>
            <person name="Berry A."/>
            <person name="Aslett M."/>
            <person name="Allison H.C."/>
            <person name="Burton P."/>
            <person name="Vavrova-Anderson J."/>
            <person name="Brown R."/>
            <person name="Browne H."/>
            <person name="Corton N."/>
            <person name="Hauser H."/>
            <person name="Gamble J."/>
            <person name="Gilderthorp R."/>
            <person name="Marcello L."/>
            <person name="McQuillan J."/>
            <person name="Otto T.D."/>
            <person name="Quail M.A."/>
            <person name="Sanders M.J."/>
            <person name="van Tonder A."/>
            <person name="Ginger M.L."/>
            <person name="Field M.C."/>
            <person name="Barry J.D."/>
            <person name="Hertz-Fowler C."/>
            <person name="Berriman M."/>
        </authorList>
    </citation>
    <scope>NUCLEOTIDE SEQUENCE</scope>
    <source>
        <strain evidence="4">Y486</strain>
    </source>
</reference>
<evidence type="ECO:0000256" key="2">
    <source>
        <dbReference type="ARBA" id="ARBA00022737"/>
    </source>
</evidence>
<gene>
    <name evidence="4" type="ORF">TVY486_1114320</name>
</gene>
<feature type="compositionally biased region" description="Basic and acidic residues" evidence="3">
    <location>
        <begin position="530"/>
        <end position="543"/>
    </location>
</feature>
<dbReference type="PANTHER" id="PTHR46093:SF18">
    <property type="entry name" value="FIBRONECTIN TYPE-III DOMAIN-CONTAINING PROTEIN"/>
    <property type="match status" value="1"/>
</dbReference>
<evidence type="ECO:0000313" key="4">
    <source>
        <dbReference type="EMBL" id="CCC53948.1"/>
    </source>
</evidence>
<dbReference type="InterPro" id="IPR015915">
    <property type="entry name" value="Kelch-typ_b-propeller"/>
</dbReference>
<dbReference type="SUPFAM" id="SSF117281">
    <property type="entry name" value="Kelch motif"/>
    <property type="match status" value="1"/>
</dbReference>
<dbReference type="Pfam" id="PF24681">
    <property type="entry name" value="Kelch_KLHDC2_KLHL20_DRC7"/>
    <property type="match status" value="1"/>
</dbReference>
<accession>G0U8M2</accession>
<dbReference type="Gene3D" id="2.120.10.80">
    <property type="entry name" value="Kelch-type beta propeller"/>
    <property type="match status" value="1"/>
</dbReference>
<sequence length="550" mass="59381">MLRLNEFPFPFPQHFPHESLPFLVIEKEAAGTMRSARSKSRNPFGDGKPLGVLESTVEFVHPVNAPSGERMGHASYVHPQSGVLYVVGGSDVAELPQALLLSPRERTVPPIPFVEVWDAETRAWRTSNEALPPSCDVSGMEDGECSDCAPVEGEVEAPVTVRECSPIDFPKQLPDGFSWPTLSALGIFWKARQESSAAGATENPITIPEEVASGNGSHKINIGRTKDTTSVEPIAENTVPSFTKHPTVLLVGGWKEARHVQRSRCIDLEDASVVRVKGSTPSSAHGLACSTVTIVDDHAYVFGGNTAKSCTSTLDVLDLTTFMWMAKESPGREDVNNRPLPRSSHVAGLLLDRYIVVYGGRNLQMSSKTVAGKNKKPMKKLDPKSAITVTPMSFDFCNDVAVYSVEAGRWVAPCINVGPSGPAPRYGHAACVLSSKELLIHGGIGAGGKVLSDAWILQLSESPSNVLVSWVKVRPRDTNENQLPTRCLHSMALGADRCVYLTGGLSSSERVEDVCVLRIKPLSEILPDQPESRKRGGSGRDGKLYGSRGK</sequence>
<evidence type="ECO:0000256" key="3">
    <source>
        <dbReference type="SAM" id="MobiDB-lite"/>
    </source>
</evidence>
<proteinExistence type="predicted"/>
<dbReference type="PANTHER" id="PTHR46093">
    <property type="entry name" value="ACYL-COA-BINDING DOMAIN-CONTAINING PROTEIN 5"/>
    <property type="match status" value="1"/>
</dbReference>
<feature type="region of interest" description="Disordered" evidence="3">
    <location>
        <begin position="527"/>
        <end position="550"/>
    </location>
</feature>